<dbReference type="GO" id="GO:0031080">
    <property type="term" value="C:nuclear pore outer ring"/>
    <property type="evidence" value="ECO:0007669"/>
    <property type="project" value="TreeGrafter"/>
</dbReference>
<dbReference type="EMBL" id="CAIIXF020000005">
    <property type="protein sequence ID" value="CAH1783976.1"/>
    <property type="molecule type" value="Genomic_DNA"/>
</dbReference>
<comment type="similarity">
    <text evidence="2 18">Belongs to the nucleoporin Nup84/Nup107 family.</text>
</comment>
<evidence type="ECO:0000256" key="1">
    <source>
        <dbReference type="ARBA" id="ARBA00004629"/>
    </source>
</evidence>
<dbReference type="Pfam" id="PF04121">
    <property type="entry name" value="Nup84_Nup100"/>
    <property type="match status" value="1"/>
</dbReference>
<evidence type="ECO:0000256" key="17">
    <source>
        <dbReference type="ARBA" id="ARBA00063956"/>
    </source>
</evidence>
<keyword evidence="4" id="KW-0158">Chromosome</keyword>
<feature type="compositionally biased region" description="Polar residues" evidence="19">
    <location>
        <begin position="54"/>
        <end position="68"/>
    </location>
</feature>
<evidence type="ECO:0000256" key="19">
    <source>
        <dbReference type="SAM" id="MobiDB-lite"/>
    </source>
</evidence>
<evidence type="ECO:0000256" key="13">
    <source>
        <dbReference type="ARBA" id="ARBA00023136"/>
    </source>
</evidence>
<evidence type="ECO:0000256" key="15">
    <source>
        <dbReference type="ARBA" id="ARBA00023328"/>
    </source>
</evidence>
<keyword evidence="6" id="KW-0597">Phosphoprotein</keyword>
<keyword evidence="10" id="KW-0007">Acetylation</keyword>
<keyword evidence="11 18" id="KW-0811">Translocation</keyword>
<keyword evidence="14 18" id="KW-0539">Nucleus</keyword>
<keyword evidence="15" id="KW-0137">Centromere</keyword>
<dbReference type="GO" id="GO:0031965">
    <property type="term" value="C:nuclear membrane"/>
    <property type="evidence" value="ECO:0007669"/>
    <property type="project" value="UniProtKB-SubCell"/>
</dbReference>
<comment type="subunit">
    <text evidence="17">Part of the nuclear pore complex (NPC). Forms part of the Nup160 subcomplex in the nuclear pore which is composed of NUP160, NUP133, NUP107 and Nup96; this complex plays a role in RNA export and in tethering Nup98 and NUP153 to the nucleus. Does not interact with TPR. Interacts with ZNF106.</text>
</comment>
<evidence type="ECO:0000256" key="14">
    <source>
        <dbReference type="ARBA" id="ARBA00023242"/>
    </source>
</evidence>
<dbReference type="GO" id="GO:0006606">
    <property type="term" value="P:protein import into nucleus"/>
    <property type="evidence" value="ECO:0007669"/>
    <property type="project" value="TreeGrafter"/>
</dbReference>
<comment type="function">
    <text evidence="18">Functions as a component of the nuclear pore complex (NPC).</text>
</comment>
<dbReference type="GO" id="GO:0000776">
    <property type="term" value="C:kinetochore"/>
    <property type="evidence" value="ECO:0007669"/>
    <property type="project" value="UniProtKB-KW"/>
</dbReference>
<dbReference type="Gene3D" id="1.20.190.50">
    <property type="match status" value="1"/>
</dbReference>
<protein>
    <recommendedName>
        <fullName evidence="18">Nuclear pore complex protein</fullName>
    </recommendedName>
</protein>
<evidence type="ECO:0000256" key="8">
    <source>
        <dbReference type="ARBA" id="ARBA00022838"/>
    </source>
</evidence>
<evidence type="ECO:0000313" key="20">
    <source>
        <dbReference type="EMBL" id="CAH1783976.1"/>
    </source>
</evidence>
<feature type="region of interest" description="Disordered" evidence="19">
    <location>
        <begin position="103"/>
        <end position="125"/>
    </location>
</feature>
<dbReference type="PANTHER" id="PTHR13003">
    <property type="entry name" value="NUP107-RELATED"/>
    <property type="match status" value="1"/>
</dbReference>
<dbReference type="PANTHER" id="PTHR13003:SF2">
    <property type="entry name" value="NUCLEAR PORE COMPLEX PROTEIN NUP107"/>
    <property type="match status" value="1"/>
</dbReference>
<dbReference type="GO" id="GO:0017056">
    <property type="term" value="F:structural constituent of nuclear pore"/>
    <property type="evidence" value="ECO:0007669"/>
    <property type="project" value="UniProtKB-UniRule"/>
</dbReference>
<accession>A0A8J1T6Y8</accession>
<comment type="function">
    <text evidence="16">Plays a role in the nuclear pore complex (NPC) assembly and/or maintenance. Required for the assembly of peripheral proteins into the NPC. May anchor NUP62 to the NPC. Involved in nephrogenesis.</text>
</comment>
<evidence type="ECO:0000256" key="16">
    <source>
        <dbReference type="ARBA" id="ARBA00056880"/>
    </source>
</evidence>
<comment type="caution">
    <text evidence="20">The sequence shown here is derived from an EMBL/GenBank/DDBJ whole genome shotgun (WGS) entry which is preliminary data.</text>
</comment>
<keyword evidence="13 18" id="KW-0472">Membrane</keyword>
<evidence type="ECO:0000256" key="10">
    <source>
        <dbReference type="ARBA" id="ARBA00022990"/>
    </source>
</evidence>
<keyword evidence="21" id="KW-1185">Reference proteome</keyword>
<dbReference type="FunFam" id="1.20.190.50:FF:000001">
    <property type="entry name" value="Nuclear pore complex protein"/>
    <property type="match status" value="1"/>
</dbReference>
<evidence type="ECO:0000256" key="5">
    <source>
        <dbReference type="ARBA" id="ARBA00022481"/>
    </source>
</evidence>
<dbReference type="OrthoDB" id="3098at2759"/>
<evidence type="ECO:0000256" key="12">
    <source>
        <dbReference type="ARBA" id="ARBA00023132"/>
    </source>
</evidence>
<keyword evidence="3 18" id="KW-0813">Transport</keyword>
<dbReference type="Gene3D" id="1.10.3450.20">
    <property type="match status" value="1"/>
</dbReference>
<evidence type="ECO:0000313" key="21">
    <source>
        <dbReference type="Proteomes" id="UP000749559"/>
    </source>
</evidence>
<dbReference type="Proteomes" id="UP000749559">
    <property type="component" value="Unassembled WGS sequence"/>
</dbReference>
<sequence>MASNTRRSTRLSAEPGESTIRDIWQYSQKQRESFDPQAMNEALDQHRQSRQQIKHPSTSEKMSFSQLFGESPAPREELRSQAMKRRSMNVNLQKSLALLDEAVGTPGPSLRTKTPLKHSSYTPKQLPSASKFDVSGLLGPPMGRGMDVSVDMTTATPMRSFRADSTTPGRADVTTTNVALLLEEDPGLSASQSLFGDFLQNLKEHNSPDHIFDLVSGYESSCSEQVLLLKKLVKRTTPGQNKFSRTLNMLELLDQEKCTWRLLASLYEDRLKSQMLEEEDMAIDILNKYRSEKDIMTSLYERDAQLRQSQLVIDWLEKNAEEQLVDVYENIEFFTDQGGAWENTLHSLQKKSGGILSNSDRPLVNEMDPDAPIRQKRPIADLDREDELRLLKNMFTCLMAGQIEEAKRLCSKCGQDWRAATLEGWRLHNDPNYEKLGEGGEMIGVEGNPYRDVWKAVCWRMAEEESFSIYEKAIYASLSGNLKHILPACESWKDYLWAYYKTMVDNQVEQEIRLNSTLDRKLHALPRGYADKVLTPESVFMEIQSTANDKVRDECADKFHIIQKFIILEDIDGMIEQFHIWLHEESRLNRHLVRFMAHLVLFFRSIAMETKTELCVGILEAYVQDLIQDGHKQLIATYVSTLPENLQIRWYARFLEGITDKEERPVCLGYAEDAGLDIASITKMVVENIRNRDMAEFTIDSESALGAATSQEDRQKIEAIDWLVFDASQRAEALRQANAVMRTFLALKKHSAARDVFNKIPANSIDVIYRNWKMQTDSTELPPREENAIREYLCTQAYLDAHDSFNDWFEHYHNSKPAVPDVPQGTNFSERIAYEHMEKEYHQELDRWRHTLMIQTKATEEKMYNVLMFVNGGWMVDMREDDQMEESRANQMKLLRQLCLPTICFLLHTVLHITEQYKKAIQLADLIASEQHKLYLVFRKDELQKLLQKIRESSLILLDQQKGPLGYSQT</sequence>
<dbReference type="GO" id="GO:0006406">
    <property type="term" value="P:mRNA export from nucleus"/>
    <property type="evidence" value="ECO:0007669"/>
    <property type="project" value="TreeGrafter"/>
</dbReference>
<keyword evidence="8" id="KW-0995">Kinetochore</keyword>
<dbReference type="AlphaFoldDB" id="A0A8J1T6Y8"/>
<evidence type="ECO:0000256" key="4">
    <source>
        <dbReference type="ARBA" id="ARBA00022454"/>
    </source>
</evidence>
<keyword evidence="5" id="KW-0488">Methylation</keyword>
<reference evidence="20" key="1">
    <citation type="submission" date="2022-03" db="EMBL/GenBank/DDBJ databases">
        <authorList>
            <person name="Martin C."/>
        </authorList>
    </citation>
    <scope>NUCLEOTIDE SEQUENCE</scope>
</reference>
<proteinExistence type="inferred from homology"/>
<gene>
    <name evidence="20" type="ORF">OFUS_LOCUS10243</name>
</gene>
<evidence type="ECO:0000256" key="2">
    <source>
        <dbReference type="ARBA" id="ARBA00009510"/>
    </source>
</evidence>
<evidence type="ECO:0000256" key="3">
    <source>
        <dbReference type="ARBA" id="ARBA00022448"/>
    </source>
</evidence>
<evidence type="ECO:0000256" key="18">
    <source>
        <dbReference type="RuleBase" id="RU365072"/>
    </source>
</evidence>
<evidence type="ECO:0000256" key="11">
    <source>
        <dbReference type="ARBA" id="ARBA00023010"/>
    </source>
</evidence>
<keyword evidence="7" id="KW-0509">mRNA transport</keyword>
<organism evidence="20 21">
    <name type="scientific">Owenia fusiformis</name>
    <name type="common">Polychaete worm</name>
    <dbReference type="NCBI Taxonomy" id="6347"/>
    <lineage>
        <taxon>Eukaryota</taxon>
        <taxon>Metazoa</taxon>
        <taxon>Spiralia</taxon>
        <taxon>Lophotrochozoa</taxon>
        <taxon>Annelida</taxon>
        <taxon>Polychaeta</taxon>
        <taxon>Sedentaria</taxon>
        <taxon>Canalipalpata</taxon>
        <taxon>Sabellida</taxon>
        <taxon>Oweniida</taxon>
        <taxon>Oweniidae</taxon>
        <taxon>Owenia</taxon>
    </lineage>
</organism>
<feature type="region of interest" description="Disordered" evidence="19">
    <location>
        <begin position="1"/>
        <end position="82"/>
    </location>
</feature>
<evidence type="ECO:0000256" key="7">
    <source>
        <dbReference type="ARBA" id="ARBA00022816"/>
    </source>
</evidence>
<keyword evidence="9" id="KW-0653">Protein transport</keyword>
<dbReference type="GO" id="GO:0000973">
    <property type="term" value="P:post-transcriptional tethering of RNA polymerase II gene DNA at nuclear periphery"/>
    <property type="evidence" value="ECO:0007669"/>
    <property type="project" value="TreeGrafter"/>
</dbReference>
<dbReference type="InterPro" id="IPR007252">
    <property type="entry name" value="Nup84/Nup107"/>
</dbReference>
<name>A0A8J1T6Y8_OWEFU</name>
<dbReference type="FunFam" id="1.10.3450.20:FF:000001">
    <property type="entry name" value="Nuclear pore complex protein"/>
    <property type="match status" value="1"/>
</dbReference>
<evidence type="ECO:0000256" key="6">
    <source>
        <dbReference type="ARBA" id="ARBA00022553"/>
    </source>
</evidence>
<evidence type="ECO:0000256" key="9">
    <source>
        <dbReference type="ARBA" id="ARBA00022927"/>
    </source>
</evidence>
<comment type="subcellular location">
    <subcellularLocation>
        <location evidence="1">Chromosome</location>
        <location evidence="1">Centromere</location>
        <location evidence="1">Kinetochore</location>
    </subcellularLocation>
    <subcellularLocation>
        <location evidence="18">Nucleus</location>
        <location evidence="18">Nuclear pore complex</location>
    </subcellularLocation>
    <subcellularLocation>
        <location evidence="18">Nucleus membrane</location>
    </subcellularLocation>
</comment>
<keyword evidence="12 18" id="KW-0906">Nuclear pore complex</keyword>